<comment type="caution">
    <text evidence="2">The sequence shown here is derived from an EMBL/GenBank/DDBJ whole genome shotgun (WGS) entry which is preliminary data.</text>
</comment>
<evidence type="ECO:0000313" key="3">
    <source>
        <dbReference type="Proteomes" id="UP000324800"/>
    </source>
</evidence>
<evidence type="ECO:0000256" key="1">
    <source>
        <dbReference type="SAM" id="MobiDB-lite"/>
    </source>
</evidence>
<protein>
    <submittedName>
        <fullName evidence="2">Uncharacterized protein</fullName>
    </submittedName>
</protein>
<sequence>MNRDQKSQSFSKKAPVTCLTAEVHKGKPHNFVHKKVVKLLFSVLSHNCSFTLLAVQRMFESEFMRDAEQMHQRSDDGPHFRNKQLI</sequence>
<accession>A0A5J4VQ78</accession>
<proteinExistence type="predicted"/>
<dbReference type="Proteomes" id="UP000324800">
    <property type="component" value="Unassembled WGS sequence"/>
</dbReference>
<dbReference type="OrthoDB" id="6375801at2759"/>
<dbReference type="EMBL" id="SNRW01005614">
    <property type="protein sequence ID" value="KAA6384724.1"/>
    <property type="molecule type" value="Genomic_DNA"/>
</dbReference>
<feature type="compositionally biased region" description="Basic and acidic residues" evidence="1">
    <location>
        <begin position="67"/>
        <end position="79"/>
    </location>
</feature>
<organism evidence="2 3">
    <name type="scientific">Streblomastix strix</name>
    <dbReference type="NCBI Taxonomy" id="222440"/>
    <lineage>
        <taxon>Eukaryota</taxon>
        <taxon>Metamonada</taxon>
        <taxon>Preaxostyla</taxon>
        <taxon>Oxymonadida</taxon>
        <taxon>Streblomastigidae</taxon>
        <taxon>Streblomastix</taxon>
    </lineage>
</organism>
<name>A0A5J4VQ78_9EUKA</name>
<feature type="region of interest" description="Disordered" evidence="1">
    <location>
        <begin position="67"/>
        <end position="86"/>
    </location>
</feature>
<dbReference type="AlphaFoldDB" id="A0A5J4VQ78"/>
<reference evidence="2 3" key="1">
    <citation type="submission" date="2019-03" db="EMBL/GenBank/DDBJ databases">
        <title>Single cell metagenomics reveals metabolic interactions within the superorganism composed of flagellate Streblomastix strix and complex community of Bacteroidetes bacteria on its surface.</title>
        <authorList>
            <person name="Treitli S.C."/>
            <person name="Kolisko M."/>
            <person name="Husnik F."/>
            <person name="Keeling P."/>
            <person name="Hampl V."/>
        </authorList>
    </citation>
    <scope>NUCLEOTIDE SEQUENCE [LARGE SCALE GENOMIC DNA]</scope>
    <source>
        <strain evidence="2">ST1C</strain>
    </source>
</reference>
<gene>
    <name evidence="2" type="ORF">EZS28_019749</name>
</gene>
<evidence type="ECO:0000313" key="2">
    <source>
        <dbReference type="EMBL" id="KAA6384724.1"/>
    </source>
</evidence>